<dbReference type="GO" id="GO:0046982">
    <property type="term" value="F:protein heterodimerization activity"/>
    <property type="evidence" value="ECO:0007669"/>
    <property type="project" value="InterPro"/>
</dbReference>
<dbReference type="SUPFAM" id="SSF47113">
    <property type="entry name" value="Histone-fold"/>
    <property type="match status" value="1"/>
</dbReference>
<reference evidence="3 4" key="1">
    <citation type="journal article" date="2017" name="Environ. Microbiol.">
        <title>Decay of the glycolytic pathway and adaptation to intranuclear parasitism within Enterocytozoonidae microsporidia.</title>
        <authorList>
            <person name="Wiredu Boakye D."/>
            <person name="Jaroenlak P."/>
            <person name="Prachumwat A."/>
            <person name="Williams T.A."/>
            <person name="Bateman K.S."/>
            <person name="Itsathitphaisarn O."/>
            <person name="Sritunyalucksana K."/>
            <person name="Paszkiewicz K.H."/>
            <person name="Moore K.A."/>
            <person name="Stentiford G.D."/>
            <person name="Williams B.A."/>
        </authorList>
    </citation>
    <scope>NUCLEOTIDE SEQUENCE [LARGE SCALE GENOMIC DNA]</scope>
    <source>
        <strain evidence="3 4">TH1</strain>
    </source>
</reference>
<sequence>MSSQVPKSSGKAPLKSISASKHAKKTRKKAIDPTTGVIFKSAVKKCVKECVPDGSVTITRNALCILCGIAEAVLEDISRISCELANKVKKKTIGGEDVSSACELLMIGELRNLCVREVRNTVTKFNQQKAAK</sequence>
<name>A0A1W0E4T4_9MICR</name>
<dbReference type="OrthoDB" id="2191729at2759"/>
<evidence type="ECO:0000313" key="4">
    <source>
        <dbReference type="Proteomes" id="UP000192758"/>
    </source>
</evidence>
<dbReference type="Pfam" id="PF00125">
    <property type="entry name" value="Histone"/>
    <property type="match status" value="1"/>
</dbReference>
<protein>
    <submittedName>
        <fullName evidence="3">HTB1</fullName>
    </submittedName>
</protein>
<dbReference type="AlphaFoldDB" id="A0A1W0E4T4"/>
<dbReference type="Proteomes" id="UP000192758">
    <property type="component" value="Unassembled WGS sequence"/>
</dbReference>
<accession>A0A1W0E4T4</accession>
<dbReference type="GO" id="GO:0003677">
    <property type="term" value="F:DNA binding"/>
    <property type="evidence" value="ECO:0007669"/>
    <property type="project" value="InterPro"/>
</dbReference>
<dbReference type="InterPro" id="IPR007125">
    <property type="entry name" value="H2A/H2B/H3"/>
</dbReference>
<dbReference type="EMBL" id="MNPJ01000021">
    <property type="protein sequence ID" value="OQS54209.1"/>
    <property type="molecule type" value="Genomic_DNA"/>
</dbReference>
<organism evidence="3 4">
    <name type="scientific">Ecytonucleospora hepatopenaei</name>
    <dbReference type="NCBI Taxonomy" id="646526"/>
    <lineage>
        <taxon>Eukaryota</taxon>
        <taxon>Fungi</taxon>
        <taxon>Fungi incertae sedis</taxon>
        <taxon>Microsporidia</taxon>
        <taxon>Enterocytozoonidae</taxon>
        <taxon>Ecytonucleospora</taxon>
    </lineage>
</organism>
<dbReference type="VEuPathDB" id="MicrosporidiaDB:EHP00_852"/>
<dbReference type="STRING" id="646526.A0A1W0E4T4"/>
<gene>
    <name evidence="3" type="primary">HTB1</name>
    <name evidence="3" type="ORF">EHP00_852</name>
</gene>
<keyword evidence="4" id="KW-1185">Reference proteome</keyword>
<evidence type="ECO:0000256" key="1">
    <source>
        <dbReference type="SAM" id="MobiDB-lite"/>
    </source>
</evidence>
<evidence type="ECO:0000259" key="2">
    <source>
        <dbReference type="Pfam" id="PF00125"/>
    </source>
</evidence>
<feature type="domain" description="Core Histone H2A/H2B/H3" evidence="2">
    <location>
        <begin position="21"/>
        <end position="102"/>
    </location>
</feature>
<comment type="caution">
    <text evidence="3">The sequence shown here is derived from an EMBL/GenBank/DDBJ whole genome shotgun (WGS) entry which is preliminary data.</text>
</comment>
<proteinExistence type="predicted"/>
<feature type="region of interest" description="Disordered" evidence="1">
    <location>
        <begin position="1"/>
        <end position="29"/>
    </location>
</feature>
<evidence type="ECO:0000313" key="3">
    <source>
        <dbReference type="EMBL" id="OQS54209.1"/>
    </source>
</evidence>
<dbReference type="InterPro" id="IPR009072">
    <property type="entry name" value="Histone-fold"/>
</dbReference>
<dbReference type="Gene3D" id="1.10.20.10">
    <property type="entry name" value="Histone, subunit A"/>
    <property type="match status" value="1"/>
</dbReference>